<comment type="caution">
    <text evidence="1">The sequence shown here is derived from an EMBL/GenBank/DDBJ whole genome shotgun (WGS) entry which is preliminary data.</text>
</comment>
<sequence>MDHPANITSPFTPCYRLFTVKMRLLYLTGSTVDMLANMSRSHSQEARQPIVRAPNHAKLDISQQATYSMYLPQFFRALHNEIQICSDYSLSAKANQVRFLAGSLADFRAWESCRTVPLAAGFSRGSPVPCTLELLHYSHRFLRIGPRYLDSTTATGACKFEHFLNNELPHRWISSQGPADLALHHWPPSRPISLSVIFPCEGFEKDSMPPLSKTADELSDIKQEAIGGCLWARESNECLRSRRRRDLELITSPEAARRAKSAVRESWKRIRLGRTYRRGRGETNTCKHHLLETTKTRQKRPRLTCGNGLAGTPLCRAGARASSIKRSVLGQQAAGCGPLAPISILPGCKLWTREARISLFLLFPSKMVDFAYKNKIFSIFP</sequence>
<gene>
    <name evidence="1" type="ORF">PR048_000806</name>
</gene>
<dbReference type="Proteomes" id="UP001159363">
    <property type="component" value="Chromosome 1"/>
</dbReference>
<evidence type="ECO:0000313" key="1">
    <source>
        <dbReference type="EMBL" id="KAJ8895473.1"/>
    </source>
</evidence>
<reference evidence="1 2" key="1">
    <citation type="submission" date="2023-02" db="EMBL/GenBank/DDBJ databases">
        <title>LHISI_Scaffold_Assembly.</title>
        <authorList>
            <person name="Stuart O.P."/>
            <person name="Cleave R."/>
            <person name="Magrath M.J.L."/>
            <person name="Mikheyev A.S."/>
        </authorList>
    </citation>
    <scope>NUCLEOTIDE SEQUENCE [LARGE SCALE GENOMIC DNA]</scope>
    <source>
        <strain evidence="1">Daus_M_001</strain>
        <tissue evidence="1">Leg muscle</tissue>
    </source>
</reference>
<accession>A0ABQ9IFM6</accession>
<proteinExistence type="predicted"/>
<protein>
    <submittedName>
        <fullName evidence="1">Uncharacterized protein</fullName>
    </submittedName>
</protein>
<name>A0ABQ9IFM6_9NEOP</name>
<organism evidence="1 2">
    <name type="scientific">Dryococelus australis</name>
    <dbReference type="NCBI Taxonomy" id="614101"/>
    <lineage>
        <taxon>Eukaryota</taxon>
        <taxon>Metazoa</taxon>
        <taxon>Ecdysozoa</taxon>
        <taxon>Arthropoda</taxon>
        <taxon>Hexapoda</taxon>
        <taxon>Insecta</taxon>
        <taxon>Pterygota</taxon>
        <taxon>Neoptera</taxon>
        <taxon>Polyneoptera</taxon>
        <taxon>Phasmatodea</taxon>
        <taxon>Verophasmatodea</taxon>
        <taxon>Anareolatae</taxon>
        <taxon>Phasmatidae</taxon>
        <taxon>Eurycanthinae</taxon>
        <taxon>Dryococelus</taxon>
    </lineage>
</organism>
<dbReference type="EMBL" id="JARBHB010000001">
    <property type="protein sequence ID" value="KAJ8895473.1"/>
    <property type="molecule type" value="Genomic_DNA"/>
</dbReference>
<keyword evidence="2" id="KW-1185">Reference proteome</keyword>
<evidence type="ECO:0000313" key="2">
    <source>
        <dbReference type="Proteomes" id="UP001159363"/>
    </source>
</evidence>